<evidence type="ECO:0000256" key="1">
    <source>
        <dbReference type="ARBA" id="ARBA00006484"/>
    </source>
</evidence>
<dbReference type="PANTHER" id="PTHR24320:SF148">
    <property type="entry name" value="NAD(P)-BINDING ROSSMANN-FOLD SUPERFAMILY PROTEIN"/>
    <property type="match status" value="1"/>
</dbReference>
<dbReference type="PRINTS" id="PR00081">
    <property type="entry name" value="GDHRDH"/>
</dbReference>
<dbReference type="NCBIfam" id="NF004846">
    <property type="entry name" value="PRK06197.1"/>
    <property type="match status" value="1"/>
</dbReference>
<proteinExistence type="inferred from homology"/>
<organism evidence="3 4">
    <name type="scientific">Amycolatopsis dongchuanensis</name>
    <dbReference type="NCBI Taxonomy" id="1070866"/>
    <lineage>
        <taxon>Bacteria</taxon>
        <taxon>Bacillati</taxon>
        <taxon>Actinomycetota</taxon>
        <taxon>Actinomycetes</taxon>
        <taxon>Pseudonocardiales</taxon>
        <taxon>Pseudonocardiaceae</taxon>
        <taxon>Amycolatopsis</taxon>
    </lineage>
</organism>
<gene>
    <name evidence="3" type="ORF">GCM10023214_57300</name>
</gene>
<evidence type="ECO:0000313" key="4">
    <source>
        <dbReference type="Proteomes" id="UP001500192"/>
    </source>
</evidence>
<reference evidence="4" key="1">
    <citation type="journal article" date="2019" name="Int. J. Syst. Evol. Microbiol.">
        <title>The Global Catalogue of Microorganisms (GCM) 10K type strain sequencing project: providing services to taxonomists for standard genome sequencing and annotation.</title>
        <authorList>
            <consortium name="The Broad Institute Genomics Platform"/>
            <consortium name="The Broad Institute Genome Sequencing Center for Infectious Disease"/>
            <person name="Wu L."/>
            <person name="Ma J."/>
        </authorList>
    </citation>
    <scope>NUCLEOTIDE SEQUENCE [LARGE SCALE GENOMIC DNA]</scope>
    <source>
        <strain evidence="4">JCM 18054</strain>
    </source>
</reference>
<dbReference type="InterPro" id="IPR036291">
    <property type="entry name" value="NAD(P)-bd_dom_sf"/>
</dbReference>
<sequence>MPWTEADIPDQSGRTALITGANSGLGLQSAKALAAKGARVLLACRSAERGAQALRAVQEVAHTEPRLITLDLADLSSVRKAAAEAREDGALHLLINNAGLMATPHGTTADGFELQFGTNYLGHAALTWLLMPALREGTDARVVTLTSIGAFGARLHLDDPNFEHRRYNAAAAYGQSKLANQVFALELDRRLRAADEDIRSVAAAPGYTATGLGSAMAASYSSFLVRKALDTAFKIGDVVLAQNVRRGALPQLYAATAPEVNGGDYVAPKTFQMRGEPVIIQPVRTALDRATGAALWARTAELTGITPDPA</sequence>
<comment type="similarity">
    <text evidence="1">Belongs to the short-chain dehydrogenases/reductases (SDR) family.</text>
</comment>
<name>A0ABP8VEI7_9PSEU</name>
<comment type="caution">
    <text evidence="3">The sequence shown here is derived from an EMBL/GenBank/DDBJ whole genome shotgun (WGS) entry which is preliminary data.</text>
</comment>
<dbReference type="PANTHER" id="PTHR24320">
    <property type="entry name" value="RETINOL DEHYDROGENASE"/>
    <property type="match status" value="1"/>
</dbReference>
<dbReference type="Gene3D" id="3.40.50.720">
    <property type="entry name" value="NAD(P)-binding Rossmann-like Domain"/>
    <property type="match status" value="1"/>
</dbReference>
<accession>A0ABP8VEI7</accession>
<dbReference type="InterPro" id="IPR002347">
    <property type="entry name" value="SDR_fam"/>
</dbReference>
<protein>
    <submittedName>
        <fullName evidence="3">Oxidoreductase</fullName>
    </submittedName>
</protein>
<keyword evidence="4" id="KW-1185">Reference proteome</keyword>
<keyword evidence="2" id="KW-0560">Oxidoreductase</keyword>
<dbReference type="Pfam" id="PF00106">
    <property type="entry name" value="adh_short"/>
    <property type="match status" value="1"/>
</dbReference>
<evidence type="ECO:0000256" key="2">
    <source>
        <dbReference type="ARBA" id="ARBA00023002"/>
    </source>
</evidence>
<dbReference type="EMBL" id="BAABIB010000111">
    <property type="protein sequence ID" value="GAA4658395.1"/>
    <property type="molecule type" value="Genomic_DNA"/>
</dbReference>
<evidence type="ECO:0000313" key="3">
    <source>
        <dbReference type="EMBL" id="GAA4658395.1"/>
    </source>
</evidence>
<dbReference type="SUPFAM" id="SSF51735">
    <property type="entry name" value="NAD(P)-binding Rossmann-fold domains"/>
    <property type="match status" value="1"/>
</dbReference>
<dbReference type="Proteomes" id="UP001500192">
    <property type="component" value="Unassembled WGS sequence"/>
</dbReference>
<dbReference type="RefSeq" id="WP_346055490.1">
    <property type="nucleotide sequence ID" value="NZ_BAABIB010000111.1"/>
</dbReference>